<dbReference type="GO" id="GO:0046872">
    <property type="term" value="F:metal ion binding"/>
    <property type="evidence" value="ECO:0007669"/>
    <property type="project" value="InterPro"/>
</dbReference>
<keyword evidence="1" id="KW-0560">Oxidoreductase</keyword>
<dbReference type="Pfam" id="PF00465">
    <property type="entry name" value="Fe-ADH"/>
    <property type="match status" value="1"/>
</dbReference>
<dbReference type="OrthoDB" id="339764at2759"/>
<dbReference type="GO" id="GO:0004022">
    <property type="term" value="F:alcohol dehydrogenase (NAD+) activity"/>
    <property type="evidence" value="ECO:0007669"/>
    <property type="project" value="TreeGrafter"/>
</dbReference>
<sequence>MRRTIQQLDLDGQQGHDAIFDASYLEDIPAALAEWGASRILLVVSTTLDTKTSLIKDLEARLSHCSLQKKTGVGSHSPYRDIIDIAHTVQNHDIEVVVSIGSGSYSDACKIAVMLSATLPAGFGEDDMEALVDQAHGLAGPDGINAPTTKLICVPTSLSAGEWNMFASATNSQGKKQHFVHRDGSPTLILMDPRVASTMPPHLWLASGVRAVDHFVETLCNPQCHEEAAAHVKKGLPILVQGLKDYHTGQEEHNEEALLKGISECQRGSRDALMPFIKWKITMGPSHAIGHQLVMLLACSMSCIILPPTLRVTQPRTKAAQEEILSILNEVLGFQETEAADAMLRFVQLLGLPSRLSEVNVTSDEQLHKIADMALTDVLAKQTSLLPDKDGKHSKMPSSQDSGVTGAAKFVTSTLGNTVGGVSRTVGGVTGAAGRGVGDTITGATGSAGKPVGDALGSVGTGVEDGARKIARGIEDAGQWK</sequence>
<reference evidence="4" key="1">
    <citation type="journal article" date="2017" name="Genome Biol.">
        <title>Comparative genomics reveals high biological diversity and specific adaptations in the industrially and medically important fungal genus Aspergillus.</title>
        <authorList>
            <person name="de Vries R.P."/>
            <person name="Riley R."/>
            <person name="Wiebenga A."/>
            <person name="Aguilar-Osorio G."/>
            <person name="Amillis S."/>
            <person name="Uchima C.A."/>
            <person name="Anderluh G."/>
            <person name="Asadollahi M."/>
            <person name="Askin M."/>
            <person name="Barry K."/>
            <person name="Battaglia E."/>
            <person name="Bayram O."/>
            <person name="Benocci T."/>
            <person name="Braus-Stromeyer S.A."/>
            <person name="Caldana C."/>
            <person name="Canovas D."/>
            <person name="Cerqueira G.C."/>
            <person name="Chen F."/>
            <person name="Chen W."/>
            <person name="Choi C."/>
            <person name="Clum A."/>
            <person name="Dos Santos R.A."/>
            <person name="Damasio A.R."/>
            <person name="Diallinas G."/>
            <person name="Emri T."/>
            <person name="Fekete E."/>
            <person name="Flipphi M."/>
            <person name="Freyberg S."/>
            <person name="Gallo A."/>
            <person name="Gournas C."/>
            <person name="Habgood R."/>
            <person name="Hainaut M."/>
            <person name="Harispe M.L."/>
            <person name="Henrissat B."/>
            <person name="Hilden K.S."/>
            <person name="Hope R."/>
            <person name="Hossain A."/>
            <person name="Karabika E."/>
            <person name="Karaffa L."/>
            <person name="Karanyi Z."/>
            <person name="Krasevec N."/>
            <person name="Kuo A."/>
            <person name="Kusch H."/>
            <person name="LaButti K."/>
            <person name="Lagendijk E.L."/>
            <person name="Lapidus A."/>
            <person name="Levasseur A."/>
            <person name="Lindquist E."/>
            <person name="Lipzen A."/>
            <person name="Logrieco A.F."/>
            <person name="MacCabe A."/>
            <person name="Maekelae M.R."/>
            <person name="Malavazi I."/>
            <person name="Melin P."/>
            <person name="Meyer V."/>
            <person name="Mielnichuk N."/>
            <person name="Miskei M."/>
            <person name="Molnar A.P."/>
            <person name="Mule G."/>
            <person name="Ngan C.Y."/>
            <person name="Orejas M."/>
            <person name="Orosz E."/>
            <person name="Ouedraogo J.P."/>
            <person name="Overkamp K.M."/>
            <person name="Park H.-S."/>
            <person name="Perrone G."/>
            <person name="Piumi F."/>
            <person name="Punt P.J."/>
            <person name="Ram A.F."/>
            <person name="Ramon A."/>
            <person name="Rauscher S."/>
            <person name="Record E."/>
            <person name="Riano-Pachon D.M."/>
            <person name="Robert V."/>
            <person name="Roehrig J."/>
            <person name="Ruller R."/>
            <person name="Salamov A."/>
            <person name="Salih N.S."/>
            <person name="Samson R.A."/>
            <person name="Sandor E."/>
            <person name="Sanguinetti M."/>
            <person name="Schuetze T."/>
            <person name="Sepcic K."/>
            <person name="Shelest E."/>
            <person name="Sherlock G."/>
            <person name="Sophianopoulou V."/>
            <person name="Squina F.M."/>
            <person name="Sun H."/>
            <person name="Susca A."/>
            <person name="Todd R.B."/>
            <person name="Tsang A."/>
            <person name="Unkles S.E."/>
            <person name="van de Wiele N."/>
            <person name="van Rossen-Uffink D."/>
            <person name="Oliveira J.V."/>
            <person name="Vesth T.C."/>
            <person name="Visser J."/>
            <person name="Yu J.-H."/>
            <person name="Zhou M."/>
            <person name="Andersen M.R."/>
            <person name="Archer D.B."/>
            <person name="Baker S.E."/>
            <person name="Benoit I."/>
            <person name="Brakhage A.A."/>
            <person name="Braus G.H."/>
            <person name="Fischer R."/>
            <person name="Frisvad J.C."/>
            <person name="Goldman G.H."/>
            <person name="Houbraken J."/>
            <person name="Oakley B."/>
            <person name="Pocsi I."/>
            <person name="Scazzocchio C."/>
            <person name="Seiboth B."/>
            <person name="vanKuyk P.A."/>
            <person name="Wortman J."/>
            <person name="Dyer P.S."/>
            <person name="Grigoriev I.V."/>
        </authorList>
    </citation>
    <scope>NUCLEOTIDE SEQUENCE [LARGE SCALE GENOMIC DNA]</scope>
    <source>
        <strain evidence="4">ITEM 5010</strain>
    </source>
</reference>
<dbReference type="VEuPathDB" id="FungiDB:ASPCADRAFT_152107"/>
<evidence type="ECO:0000256" key="1">
    <source>
        <dbReference type="ARBA" id="ARBA00023002"/>
    </source>
</evidence>
<keyword evidence="4" id="KW-1185">Reference proteome</keyword>
<dbReference type="Gene3D" id="1.20.1090.10">
    <property type="entry name" value="Dehydroquinate synthase-like - alpha domain"/>
    <property type="match status" value="1"/>
</dbReference>
<dbReference type="SUPFAM" id="SSF56796">
    <property type="entry name" value="Dehydroquinate synthase-like"/>
    <property type="match status" value="1"/>
</dbReference>
<organism evidence="3 4">
    <name type="scientific">Aspergillus carbonarius (strain ITEM 5010)</name>
    <dbReference type="NCBI Taxonomy" id="602072"/>
    <lineage>
        <taxon>Eukaryota</taxon>
        <taxon>Fungi</taxon>
        <taxon>Dikarya</taxon>
        <taxon>Ascomycota</taxon>
        <taxon>Pezizomycotina</taxon>
        <taxon>Eurotiomycetes</taxon>
        <taxon>Eurotiomycetidae</taxon>
        <taxon>Eurotiales</taxon>
        <taxon>Aspergillaceae</taxon>
        <taxon>Aspergillus</taxon>
        <taxon>Aspergillus subgen. Circumdati</taxon>
    </lineage>
</organism>
<dbReference type="STRING" id="602072.A0A1R3RDX5"/>
<dbReference type="CDD" id="cd08192">
    <property type="entry name" value="MAR-like"/>
    <property type="match status" value="1"/>
</dbReference>
<dbReference type="PANTHER" id="PTHR11496">
    <property type="entry name" value="ALCOHOL DEHYDROGENASE"/>
    <property type="match status" value="1"/>
</dbReference>
<dbReference type="PANTHER" id="PTHR11496:SF107">
    <property type="entry name" value="ALCOHOL DEHYDROGENASE, PUTATIVE (AFU_ORTHOLOGUE AFUA_1G06800)-RELATED"/>
    <property type="match status" value="1"/>
</dbReference>
<protein>
    <recommendedName>
        <fullName evidence="2">Alcohol dehydrogenase iron-type/glycerol dehydrogenase GldA domain-containing protein</fullName>
    </recommendedName>
</protein>
<feature type="domain" description="Alcohol dehydrogenase iron-type/glycerol dehydrogenase GldA" evidence="2">
    <location>
        <begin position="18"/>
        <end position="193"/>
    </location>
</feature>
<gene>
    <name evidence="3" type="ORF">ASPCADRAFT_152107</name>
</gene>
<evidence type="ECO:0000313" key="3">
    <source>
        <dbReference type="EMBL" id="OOF92685.1"/>
    </source>
</evidence>
<dbReference type="InterPro" id="IPR039697">
    <property type="entry name" value="Alcohol_dehydrogenase_Fe"/>
</dbReference>
<proteinExistence type="predicted"/>
<dbReference type="EMBL" id="KV907506">
    <property type="protein sequence ID" value="OOF92685.1"/>
    <property type="molecule type" value="Genomic_DNA"/>
</dbReference>
<dbReference type="Gene3D" id="3.40.50.1970">
    <property type="match status" value="1"/>
</dbReference>
<evidence type="ECO:0000313" key="4">
    <source>
        <dbReference type="Proteomes" id="UP000188318"/>
    </source>
</evidence>
<dbReference type="Proteomes" id="UP000188318">
    <property type="component" value="Unassembled WGS sequence"/>
</dbReference>
<evidence type="ECO:0000259" key="2">
    <source>
        <dbReference type="Pfam" id="PF00465"/>
    </source>
</evidence>
<dbReference type="OMA" id="TLCNPEC"/>
<dbReference type="AlphaFoldDB" id="A0A1R3RDX5"/>
<dbReference type="InterPro" id="IPR001670">
    <property type="entry name" value="ADH_Fe/GldA"/>
</dbReference>
<name>A0A1R3RDX5_ASPC5</name>
<accession>A0A1R3RDX5</accession>
<dbReference type="GO" id="GO:0005739">
    <property type="term" value="C:mitochondrion"/>
    <property type="evidence" value="ECO:0007669"/>
    <property type="project" value="TreeGrafter"/>
</dbReference>